<keyword evidence="3" id="KW-1185">Reference proteome</keyword>
<organism evidence="2 3">
    <name type="scientific">Siphonobacter curvatus</name>
    <dbReference type="NCBI Taxonomy" id="2094562"/>
    <lineage>
        <taxon>Bacteria</taxon>
        <taxon>Pseudomonadati</taxon>
        <taxon>Bacteroidota</taxon>
        <taxon>Cytophagia</taxon>
        <taxon>Cytophagales</taxon>
        <taxon>Cytophagaceae</taxon>
        <taxon>Siphonobacter</taxon>
    </lineage>
</organism>
<proteinExistence type="predicted"/>
<feature type="transmembrane region" description="Helical" evidence="1">
    <location>
        <begin position="71"/>
        <end position="89"/>
    </location>
</feature>
<protein>
    <recommendedName>
        <fullName evidence="4">DUF3179 domain-containing protein</fullName>
    </recommendedName>
</protein>
<feature type="transmembrane region" description="Helical" evidence="1">
    <location>
        <begin position="46"/>
        <end position="65"/>
    </location>
</feature>
<sequence length="379" mass="42917">MKIFFYAGLISLIIFELASIYFIMPLPGSQRIPSLEAAYFIHRWRVSFWVGCGLLIALGIIPAFSEYGKKWVPILASLVTIALVTWIHLKMNAQALFQEPQQVQLAPGSQNKVNPKRLVVGVVMGKEARAYPIQFLAYHHQVRDTVAGTPILVTYCSVCRTGRVYGSLVDGEPETFRLVGMDHFNALFEDSRTHSWWRQVNGEAVVGSLKGSYLPDVPSRQTTLEEWLKLYPNSLVFQGDPAFTEEYSKDMAYENGTSESELTGTDKHSWHEKSWIVGIDAGRTSKAYDWNRLKQQRIINDVVGDVPVLVVLAKDNASFFAYQRPDVSTIYALKNDSLITVGHSYDLAGRSSEGRLRPINASQEFWHSWSTFHPKTERY</sequence>
<keyword evidence="1" id="KW-0472">Membrane</keyword>
<name>A0A2S7ISV4_9BACT</name>
<keyword evidence="1" id="KW-0812">Transmembrane</keyword>
<gene>
    <name evidence="2" type="ORF">C5O19_14565</name>
</gene>
<dbReference type="Pfam" id="PF11376">
    <property type="entry name" value="DUF3179"/>
    <property type="match status" value="1"/>
</dbReference>
<evidence type="ECO:0008006" key="4">
    <source>
        <dbReference type="Google" id="ProtNLM"/>
    </source>
</evidence>
<dbReference type="AlphaFoldDB" id="A0A2S7ISV4"/>
<dbReference type="OrthoDB" id="9806357at2"/>
<evidence type="ECO:0000313" key="2">
    <source>
        <dbReference type="EMBL" id="PQA60784.1"/>
    </source>
</evidence>
<evidence type="ECO:0000256" key="1">
    <source>
        <dbReference type="SAM" id="Phobius"/>
    </source>
</evidence>
<feature type="transmembrane region" description="Helical" evidence="1">
    <location>
        <begin position="6"/>
        <end position="26"/>
    </location>
</feature>
<dbReference type="EMBL" id="PTRA01000001">
    <property type="protein sequence ID" value="PQA60784.1"/>
    <property type="molecule type" value="Genomic_DNA"/>
</dbReference>
<reference evidence="3" key="1">
    <citation type="submission" date="2018-02" db="EMBL/GenBank/DDBJ databases">
        <title>Genome sequencing of Solimonas sp. HR-BB.</title>
        <authorList>
            <person name="Lee Y."/>
            <person name="Jeon C.O."/>
        </authorList>
    </citation>
    <scope>NUCLEOTIDE SEQUENCE [LARGE SCALE GENOMIC DNA]</scope>
    <source>
        <strain evidence="3">HR-U</strain>
    </source>
</reference>
<evidence type="ECO:0000313" key="3">
    <source>
        <dbReference type="Proteomes" id="UP000239590"/>
    </source>
</evidence>
<dbReference type="InterPro" id="IPR021516">
    <property type="entry name" value="DUF3179"/>
</dbReference>
<dbReference type="RefSeq" id="WP_104713435.1">
    <property type="nucleotide sequence ID" value="NZ_PTRA01000001.1"/>
</dbReference>
<dbReference type="Proteomes" id="UP000239590">
    <property type="component" value="Unassembled WGS sequence"/>
</dbReference>
<comment type="caution">
    <text evidence="2">The sequence shown here is derived from an EMBL/GenBank/DDBJ whole genome shotgun (WGS) entry which is preliminary data.</text>
</comment>
<accession>A0A2S7ISV4</accession>
<keyword evidence="1" id="KW-1133">Transmembrane helix</keyword>